<dbReference type="GO" id="GO:0045046">
    <property type="term" value="P:protein import into peroxisome membrane"/>
    <property type="evidence" value="ECO:0007669"/>
    <property type="project" value="TreeGrafter"/>
</dbReference>
<feature type="region of interest" description="Disordered" evidence="1">
    <location>
        <begin position="311"/>
        <end position="333"/>
    </location>
</feature>
<feature type="compositionally biased region" description="Low complexity" evidence="1">
    <location>
        <begin position="318"/>
        <end position="333"/>
    </location>
</feature>
<dbReference type="Gene3D" id="1.20.120.900">
    <property type="entry name" value="Pex19, mPTS binding domain"/>
    <property type="match status" value="1"/>
</dbReference>
<dbReference type="GO" id="GO:0005778">
    <property type="term" value="C:peroxisomal membrane"/>
    <property type="evidence" value="ECO:0007669"/>
    <property type="project" value="TreeGrafter"/>
</dbReference>
<feature type="region of interest" description="Disordered" evidence="1">
    <location>
        <begin position="166"/>
        <end position="214"/>
    </location>
</feature>
<dbReference type="InterPro" id="IPR038322">
    <property type="entry name" value="Pex19_C_sf"/>
</dbReference>
<dbReference type="AlphaFoldDB" id="A0AAW0F6L4"/>
<organism evidence="2 3">
    <name type="scientific">Novymonas esmeraldas</name>
    <dbReference type="NCBI Taxonomy" id="1808958"/>
    <lineage>
        <taxon>Eukaryota</taxon>
        <taxon>Discoba</taxon>
        <taxon>Euglenozoa</taxon>
        <taxon>Kinetoplastea</taxon>
        <taxon>Metakinetoplastina</taxon>
        <taxon>Trypanosomatida</taxon>
        <taxon>Trypanosomatidae</taxon>
        <taxon>Novymonas</taxon>
    </lineage>
</organism>
<reference evidence="2 3" key="1">
    <citation type="journal article" date="2021" name="MBio">
        <title>A New Model Trypanosomatid, Novymonas esmeraldas: Genomic Perception of Its 'Candidatus Pandoraea novymonadis' Endosymbiont.</title>
        <authorList>
            <person name="Zakharova A."/>
            <person name="Saura A."/>
            <person name="Butenko A."/>
            <person name="Podesvova L."/>
            <person name="Warmusova S."/>
            <person name="Kostygov A.Y."/>
            <person name="Nenarokova A."/>
            <person name="Lukes J."/>
            <person name="Opperdoes F.R."/>
            <person name="Yurchenko V."/>
        </authorList>
    </citation>
    <scope>NUCLEOTIDE SEQUENCE [LARGE SCALE GENOMIC DNA]</scope>
    <source>
        <strain evidence="2 3">E262AT.01</strain>
    </source>
</reference>
<dbReference type="EMBL" id="JAECZO010000013">
    <property type="protein sequence ID" value="KAK7201276.1"/>
    <property type="molecule type" value="Genomic_DNA"/>
</dbReference>
<dbReference type="PANTHER" id="PTHR12774:SF2">
    <property type="entry name" value="PEROXISOMAL BIOGENESIS FACTOR 19"/>
    <property type="match status" value="1"/>
</dbReference>
<accession>A0AAW0F6L4</accession>
<feature type="compositionally biased region" description="Low complexity" evidence="1">
    <location>
        <begin position="176"/>
        <end position="198"/>
    </location>
</feature>
<dbReference type="PANTHER" id="PTHR12774">
    <property type="entry name" value="PEROXISOMAL BIOGENESIS FACTOR 19"/>
    <property type="match status" value="1"/>
</dbReference>
<protein>
    <submittedName>
        <fullName evidence="2">Peroxin 19</fullName>
    </submittedName>
</protein>
<feature type="compositionally biased region" description="Polar residues" evidence="1">
    <location>
        <begin position="166"/>
        <end position="175"/>
    </location>
</feature>
<evidence type="ECO:0000313" key="2">
    <source>
        <dbReference type="EMBL" id="KAK7201276.1"/>
    </source>
</evidence>
<dbReference type="GO" id="GO:0033328">
    <property type="term" value="F:peroxisome membrane targeting sequence binding"/>
    <property type="evidence" value="ECO:0007669"/>
    <property type="project" value="TreeGrafter"/>
</dbReference>
<feature type="compositionally biased region" description="Gly residues" evidence="1">
    <location>
        <begin position="199"/>
        <end position="214"/>
    </location>
</feature>
<comment type="caution">
    <text evidence="2">The sequence shown here is derived from an EMBL/GenBank/DDBJ whole genome shotgun (WGS) entry which is preliminary data.</text>
</comment>
<dbReference type="Proteomes" id="UP001430356">
    <property type="component" value="Unassembled WGS sequence"/>
</dbReference>
<gene>
    <name evidence="2" type="ORF">NESM_000189400</name>
</gene>
<evidence type="ECO:0000256" key="1">
    <source>
        <dbReference type="SAM" id="MobiDB-lite"/>
    </source>
</evidence>
<dbReference type="InterPro" id="IPR006708">
    <property type="entry name" value="Pex19"/>
</dbReference>
<name>A0AAW0F6L4_9TRYP</name>
<evidence type="ECO:0000313" key="3">
    <source>
        <dbReference type="Proteomes" id="UP001430356"/>
    </source>
</evidence>
<keyword evidence="3" id="KW-1185">Reference proteome</keyword>
<dbReference type="Pfam" id="PF04614">
    <property type="entry name" value="Pex19"/>
    <property type="match status" value="1"/>
</dbReference>
<proteinExistence type="predicted"/>
<sequence length="333" mass="34277">MSDDDLDALLDEAMDMVDEQERKHDEEVRLRDAKLEDDLQKALGEVSGAGSGDADMMKMFMSMLGGAGSGDGVGGDGDASLDGFKKSVMAMVSSLEGEENLGDEDKANLLRVKELMTVMEEEDIDKANDLLAQMKSEGKLPDSDGVGDADVDEASRRCMAMLQQLSTASQGGQPNPSSTPAAASAAAPSSSTPATTAGAGAGAGAGAAVTAGGGGGDVDSATEAIASALISTLADPQFVEPIRLMRDSYGPFLAARRGELSDDDCKRYERQRAKANDICTLLETPITGAEDTRLVPLLELMNQYSELGEPPADLVSYAPKSGATSAGAPGAAA</sequence>